<dbReference type="AlphaFoldDB" id="A0A1W1HC12"/>
<protein>
    <submittedName>
        <fullName evidence="1">Uncharacterized protein</fullName>
    </submittedName>
</protein>
<organism evidence="1 2">
    <name type="scientific">Desulfamplus magnetovallimortis</name>
    <dbReference type="NCBI Taxonomy" id="1246637"/>
    <lineage>
        <taxon>Bacteria</taxon>
        <taxon>Pseudomonadati</taxon>
        <taxon>Thermodesulfobacteriota</taxon>
        <taxon>Desulfobacteria</taxon>
        <taxon>Desulfobacterales</taxon>
        <taxon>Desulfobacteraceae</taxon>
        <taxon>Desulfamplus</taxon>
    </lineage>
</organism>
<proteinExistence type="predicted"/>
<gene>
    <name evidence="1" type="ORF">MTBBW1_2030008</name>
</gene>
<name>A0A1W1HC12_9BACT</name>
<evidence type="ECO:0000313" key="1">
    <source>
        <dbReference type="EMBL" id="SLM29918.1"/>
    </source>
</evidence>
<evidence type="ECO:0000313" key="2">
    <source>
        <dbReference type="Proteomes" id="UP000191931"/>
    </source>
</evidence>
<sequence length="53" mass="6375">MQITLKLSLDSAIDKINRICFVFQKRDYHGYLFYPGYPDSDNCRRVISWPENF</sequence>
<keyword evidence="2" id="KW-1185">Reference proteome</keyword>
<accession>A0A1W1HC12</accession>
<dbReference type="EMBL" id="FWEV01000117">
    <property type="protein sequence ID" value="SLM29918.1"/>
    <property type="molecule type" value="Genomic_DNA"/>
</dbReference>
<dbReference type="Proteomes" id="UP000191931">
    <property type="component" value="Unassembled WGS sequence"/>
</dbReference>
<reference evidence="1 2" key="1">
    <citation type="submission" date="2017-03" db="EMBL/GenBank/DDBJ databases">
        <authorList>
            <person name="Afonso C.L."/>
            <person name="Miller P.J."/>
            <person name="Scott M.A."/>
            <person name="Spackman E."/>
            <person name="Goraichik I."/>
            <person name="Dimitrov K.M."/>
            <person name="Suarez D.L."/>
            <person name="Swayne D.E."/>
        </authorList>
    </citation>
    <scope>NUCLEOTIDE SEQUENCE [LARGE SCALE GENOMIC DNA]</scope>
    <source>
        <strain evidence="1">PRJEB14757</strain>
    </source>
</reference>